<feature type="binding site" description="axial binding residue" evidence="8">
    <location>
        <position position="443"/>
    </location>
    <ligand>
        <name>heme</name>
        <dbReference type="ChEBI" id="CHEBI:30413"/>
    </ligand>
    <ligandPart>
        <name>Fe</name>
        <dbReference type="ChEBI" id="CHEBI:18248"/>
    </ligandPart>
</feature>
<evidence type="ECO:0000256" key="7">
    <source>
        <dbReference type="ARBA" id="ARBA00023033"/>
    </source>
</evidence>
<keyword evidence="7" id="KW-0503">Monooxygenase</keyword>
<evidence type="ECO:0000313" key="10">
    <source>
        <dbReference type="EMBL" id="JAI18135.1"/>
    </source>
</evidence>
<accession>A0A0K8TVP0</accession>
<dbReference type="InterPro" id="IPR036396">
    <property type="entry name" value="Cyt_P450_sf"/>
</dbReference>
<keyword evidence="3 8" id="KW-0349">Heme</keyword>
<dbReference type="GO" id="GO:0020037">
    <property type="term" value="F:heme binding"/>
    <property type="evidence" value="ECO:0007669"/>
    <property type="project" value="InterPro"/>
</dbReference>
<keyword evidence="9" id="KW-1133">Transmembrane helix</keyword>
<dbReference type="GO" id="GO:0005506">
    <property type="term" value="F:iron ion binding"/>
    <property type="evidence" value="ECO:0007669"/>
    <property type="project" value="InterPro"/>
</dbReference>
<keyword evidence="9" id="KW-0812">Transmembrane</keyword>
<dbReference type="InterPro" id="IPR050196">
    <property type="entry name" value="Cytochrome_P450_Monoox"/>
</dbReference>
<comment type="cofactor">
    <cofactor evidence="1 8">
        <name>heme</name>
        <dbReference type="ChEBI" id="CHEBI:30413"/>
    </cofactor>
</comment>
<dbReference type="InterPro" id="IPR002401">
    <property type="entry name" value="Cyt_P450_E_grp-I"/>
</dbReference>
<dbReference type="SUPFAM" id="SSF48264">
    <property type="entry name" value="Cytochrome P450"/>
    <property type="match status" value="1"/>
</dbReference>
<organism evidence="10">
    <name type="scientific">Epiphyas postvittana</name>
    <name type="common">Light brown apple moth</name>
    <dbReference type="NCBI Taxonomy" id="65032"/>
    <lineage>
        <taxon>Eukaryota</taxon>
        <taxon>Metazoa</taxon>
        <taxon>Ecdysozoa</taxon>
        <taxon>Arthropoda</taxon>
        <taxon>Hexapoda</taxon>
        <taxon>Insecta</taxon>
        <taxon>Pterygota</taxon>
        <taxon>Neoptera</taxon>
        <taxon>Endopterygota</taxon>
        <taxon>Lepidoptera</taxon>
        <taxon>Glossata</taxon>
        <taxon>Ditrysia</taxon>
        <taxon>Tortricoidea</taxon>
        <taxon>Tortricidae</taxon>
        <taxon>Tortricinae</taxon>
        <taxon>Epiphyas</taxon>
    </lineage>
</organism>
<dbReference type="PANTHER" id="PTHR24291">
    <property type="entry name" value="CYTOCHROME P450 FAMILY 4"/>
    <property type="match status" value="1"/>
</dbReference>
<dbReference type="EMBL" id="GCVX01000095">
    <property type="protein sequence ID" value="JAI18135.1"/>
    <property type="molecule type" value="Transcribed_RNA"/>
</dbReference>
<evidence type="ECO:0000256" key="3">
    <source>
        <dbReference type="ARBA" id="ARBA00022617"/>
    </source>
</evidence>
<dbReference type="AlphaFoldDB" id="A0A0K8TVP0"/>
<feature type="transmembrane region" description="Helical" evidence="9">
    <location>
        <begin position="6"/>
        <end position="25"/>
    </location>
</feature>
<evidence type="ECO:0000256" key="4">
    <source>
        <dbReference type="ARBA" id="ARBA00022723"/>
    </source>
</evidence>
<evidence type="ECO:0000256" key="1">
    <source>
        <dbReference type="ARBA" id="ARBA00001971"/>
    </source>
</evidence>
<protein>
    <submittedName>
        <fullName evidence="10">Cytochrome p450</fullName>
    </submittedName>
</protein>
<dbReference type="Pfam" id="PF00067">
    <property type="entry name" value="p450"/>
    <property type="match status" value="1"/>
</dbReference>
<proteinExistence type="inferred from homology"/>
<name>A0A0K8TVP0_EPIPO</name>
<sequence>MPIMSCPASLLVLIAATLAVLVIWLRWRRRNRRLLELAAMLPGPPALPVLGNALLFTASPSEQLKRLEEIMHKYGQYVKFWMGSDLNILVGNPEDIKLIFSSNKVQDKGPVYENLKEILGPGLFTGGSVWRSHRKIATPSYNKQSVCQYEQVFNMEAAFLVQTLSSKDPKQTFDIYWNAVHCTTQCVCQTLMGLSKLESQNLKYLDEVVKNTQRFYSAMFGKITKWYLKIPPVYWLSGTKRTIDYGAKVCHNLSDEIIEKRRKALARTDGADHRYLSIVDNFLLSGDFSEEEIRQETFTAFTTSQEASAKILSAVFVFLAHLPEWQDKVYNEILEHLGPEDDFITESHLKQLHSLDMVYKEVLRYMSIGPLIQRTVQQEITIDSGRITLPVGMSVVIPIHILHRDPQYWDEPNKVKPERFLPENVKTRNPNAFVPFSSGAMDCLGRVFGTRLIKTVVVRVLRHLRLEADGRLEDLDIQIAISVRFANGYNLRVAPRTHK</sequence>
<reference evidence="10" key="1">
    <citation type="journal article" date="2015" name="PLoS ONE">
        <title>The Peripheral Olfactory Repertoire of the Lightbrown Apple Moth, Epiphyas postvittana.</title>
        <authorList>
            <person name="Corcoran J.A."/>
            <person name="Jordan M.D."/>
            <person name="Thrimawithana A.H."/>
            <person name="Crowhurst R.N."/>
            <person name="Newcomb R.D."/>
        </authorList>
    </citation>
    <scope>NUCLEOTIDE SEQUENCE</scope>
</reference>
<dbReference type="PRINTS" id="PR00463">
    <property type="entry name" value="EP450I"/>
</dbReference>
<keyword evidence="5" id="KW-0560">Oxidoreductase</keyword>
<dbReference type="PANTHER" id="PTHR24291:SF50">
    <property type="entry name" value="BIFUNCTIONAL ALBAFLAVENONE MONOOXYGENASE_TERPENE SYNTHASE"/>
    <property type="match status" value="1"/>
</dbReference>
<evidence type="ECO:0000256" key="5">
    <source>
        <dbReference type="ARBA" id="ARBA00023002"/>
    </source>
</evidence>
<keyword evidence="6 8" id="KW-0408">Iron</keyword>
<keyword evidence="9" id="KW-0472">Membrane</keyword>
<dbReference type="Gene3D" id="1.10.630.10">
    <property type="entry name" value="Cytochrome P450"/>
    <property type="match status" value="1"/>
</dbReference>
<dbReference type="GO" id="GO:0004497">
    <property type="term" value="F:monooxygenase activity"/>
    <property type="evidence" value="ECO:0007669"/>
    <property type="project" value="UniProtKB-KW"/>
</dbReference>
<evidence type="ECO:0000256" key="9">
    <source>
        <dbReference type="SAM" id="Phobius"/>
    </source>
</evidence>
<evidence type="ECO:0000256" key="6">
    <source>
        <dbReference type="ARBA" id="ARBA00023004"/>
    </source>
</evidence>
<dbReference type="InterPro" id="IPR001128">
    <property type="entry name" value="Cyt_P450"/>
</dbReference>
<feature type="transmembrane region" description="Helical" evidence="9">
    <location>
        <begin position="37"/>
        <end position="56"/>
    </location>
</feature>
<evidence type="ECO:0000256" key="2">
    <source>
        <dbReference type="ARBA" id="ARBA00010617"/>
    </source>
</evidence>
<keyword evidence="4 8" id="KW-0479">Metal-binding</keyword>
<comment type="similarity">
    <text evidence="2">Belongs to the cytochrome P450 family.</text>
</comment>
<dbReference type="GO" id="GO:0016705">
    <property type="term" value="F:oxidoreductase activity, acting on paired donors, with incorporation or reduction of molecular oxygen"/>
    <property type="evidence" value="ECO:0007669"/>
    <property type="project" value="InterPro"/>
</dbReference>
<evidence type="ECO:0000256" key="8">
    <source>
        <dbReference type="PIRSR" id="PIRSR602401-1"/>
    </source>
</evidence>